<evidence type="ECO:0000313" key="5">
    <source>
        <dbReference type="EMBL" id="KKR38991.1"/>
    </source>
</evidence>
<dbReference type="InterPro" id="IPR029061">
    <property type="entry name" value="THDP-binding"/>
</dbReference>
<reference evidence="5 6" key="1">
    <citation type="journal article" date="2015" name="Nature">
        <title>rRNA introns, odd ribosomes, and small enigmatic genomes across a large radiation of phyla.</title>
        <authorList>
            <person name="Brown C.T."/>
            <person name="Hug L.A."/>
            <person name="Thomas B.C."/>
            <person name="Sharon I."/>
            <person name="Castelle C.J."/>
            <person name="Singh A."/>
            <person name="Wilkins M.J."/>
            <person name="Williams K.H."/>
            <person name="Banfield J.F."/>
        </authorList>
    </citation>
    <scope>NUCLEOTIDE SEQUENCE [LARGE SCALE GENOMIC DNA]</scope>
</reference>
<keyword evidence="3" id="KW-0786">Thiamine pyrophosphate</keyword>
<evidence type="ECO:0000256" key="2">
    <source>
        <dbReference type="ARBA" id="ARBA00007131"/>
    </source>
</evidence>
<dbReference type="Gene3D" id="3.40.50.970">
    <property type="match status" value="1"/>
</dbReference>
<dbReference type="EMBL" id="LBXW01000016">
    <property type="protein sequence ID" value="KKR38991.1"/>
    <property type="molecule type" value="Genomic_DNA"/>
</dbReference>
<dbReference type="PANTHER" id="PTHR47514">
    <property type="entry name" value="TRANSKETOLASE N-TERMINAL SECTION-RELATED"/>
    <property type="match status" value="1"/>
</dbReference>
<comment type="similarity">
    <text evidence="2">Belongs to the transketolase family.</text>
</comment>
<comment type="cofactor">
    <cofactor evidence="1">
        <name>thiamine diphosphate</name>
        <dbReference type="ChEBI" id="CHEBI:58937"/>
    </cofactor>
</comment>
<accession>A0A0G0QNU2</accession>
<evidence type="ECO:0000259" key="4">
    <source>
        <dbReference type="Pfam" id="PF00456"/>
    </source>
</evidence>
<dbReference type="PATRIC" id="fig|1618575.3.peg.241"/>
<dbReference type="SUPFAM" id="SSF52518">
    <property type="entry name" value="Thiamin diphosphate-binding fold (THDP-binding)"/>
    <property type="match status" value="1"/>
</dbReference>
<dbReference type="PANTHER" id="PTHR47514:SF1">
    <property type="entry name" value="TRANSKETOLASE N-TERMINAL SECTION-RELATED"/>
    <property type="match status" value="1"/>
</dbReference>
<dbReference type="Pfam" id="PF00456">
    <property type="entry name" value="Transketolase_N"/>
    <property type="match status" value="1"/>
</dbReference>
<sequence>MKHSVQELEKIANDVRQDIIKMLVKAKSGHSAGSLGMADIFTALYFGIMNHDPANPAWPERDRLILSNGHICPVRYVTMAHAGCFPISELKTLRKLGTRLQGHPERLRLPGLETTSGPLGSGLGQASGYAYAARMDGKRFRVYCVTSDGEHDEGNHWEAVAFAGKYKLSNLTCIVDRNNIQIDGYTEDVMPLEPLEEKYKAFNWHTLHIDGHNFEEITNAVNHARSVYEKPTVIIAHTIPGKGVSYMENDFKWHGTPPGITDMPGEPPKEEQVKQALHDLRTLGGKIRSEHE</sequence>
<feature type="domain" description="Transketolase N-terminal" evidence="4">
    <location>
        <begin position="10"/>
        <end position="259"/>
    </location>
</feature>
<evidence type="ECO:0000256" key="3">
    <source>
        <dbReference type="ARBA" id="ARBA00023052"/>
    </source>
</evidence>
<dbReference type="InterPro" id="IPR005474">
    <property type="entry name" value="Transketolase_N"/>
</dbReference>
<proteinExistence type="inferred from homology"/>
<name>A0A0G0QNU2_9BACT</name>
<comment type="caution">
    <text evidence="5">The sequence shown here is derived from an EMBL/GenBank/DDBJ whole genome shotgun (WGS) entry which is preliminary data.</text>
</comment>
<evidence type="ECO:0000313" key="6">
    <source>
        <dbReference type="Proteomes" id="UP000034687"/>
    </source>
</evidence>
<dbReference type="Proteomes" id="UP000034687">
    <property type="component" value="Unassembled WGS sequence"/>
</dbReference>
<evidence type="ECO:0000256" key="1">
    <source>
        <dbReference type="ARBA" id="ARBA00001964"/>
    </source>
</evidence>
<dbReference type="CDD" id="cd02012">
    <property type="entry name" value="TPP_TK"/>
    <property type="match status" value="1"/>
</dbReference>
<dbReference type="AlphaFoldDB" id="A0A0G0QNU2"/>
<protein>
    <submittedName>
        <fullName evidence="5">Transketolase domain protein</fullName>
    </submittedName>
</protein>
<organism evidence="5 6">
    <name type="scientific">Candidatus Woesebacteria bacterium GW2011_GWB1_40_101</name>
    <dbReference type="NCBI Taxonomy" id="1618575"/>
    <lineage>
        <taxon>Bacteria</taxon>
        <taxon>Candidatus Woeseibacteriota</taxon>
    </lineage>
</organism>
<gene>
    <name evidence="5" type="ORF">UT72_C0016G0007</name>
</gene>